<dbReference type="RefSeq" id="WP_119956676.1">
    <property type="nucleotide sequence ID" value="NZ_QYUR01000008.1"/>
</dbReference>
<protein>
    <recommendedName>
        <fullName evidence="3">Dehydrogenase</fullName>
    </recommendedName>
</protein>
<comment type="caution">
    <text evidence="1">The sequence shown here is derived from an EMBL/GenBank/DDBJ whole genome shotgun (WGS) entry which is preliminary data.</text>
</comment>
<evidence type="ECO:0000313" key="2">
    <source>
        <dbReference type="Proteomes" id="UP000284021"/>
    </source>
</evidence>
<dbReference type="InterPro" id="IPR024651">
    <property type="entry name" value="FAD-SLDH_ssu"/>
</dbReference>
<proteinExistence type="predicted"/>
<dbReference type="OrthoDB" id="8635030at2"/>
<organism evidence="1 2">
    <name type="scientific">Pseudomonas cavernicola</name>
    <dbReference type="NCBI Taxonomy" id="2320866"/>
    <lineage>
        <taxon>Bacteria</taxon>
        <taxon>Pseudomonadati</taxon>
        <taxon>Pseudomonadota</taxon>
        <taxon>Gammaproteobacteria</taxon>
        <taxon>Pseudomonadales</taxon>
        <taxon>Pseudomonadaceae</taxon>
        <taxon>Pseudomonas</taxon>
    </lineage>
</organism>
<dbReference type="EMBL" id="QYUR01000008">
    <property type="protein sequence ID" value="RJG08877.1"/>
    <property type="molecule type" value="Genomic_DNA"/>
</dbReference>
<dbReference type="Proteomes" id="UP000284021">
    <property type="component" value="Unassembled WGS sequence"/>
</dbReference>
<evidence type="ECO:0000313" key="1">
    <source>
        <dbReference type="EMBL" id="RJG08877.1"/>
    </source>
</evidence>
<accession>A0A418X8S4</accession>
<dbReference type="Pfam" id="PF12318">
    <property type="entry name" value="FAD-SLDH"/>
    <property type="match status" value="1"/>
</dbReference>
<dbReference type="AlphaFoldDB" id="A0A418X8S4"/>
<evidence type="ECO:0008006" key="3">
    <source>
        <dbReference type="Google" id="ProtNLM"/>
    </source>
</evidence>
<keyword evidence="2" id="KW-1185">Reference proteome</keyword>
<gene>
    <name evidence="1" type="ORF">D3879_23810</name>
</gene>
<sequence length="173" mass="18475">MAQDETAARVGRGPESPVRRDLLRGLLTFYCLTLLPRTVVAAAPNDAQGAFRAVSEFLTGRRSLRGGLEGDIFQALAAIDLKFPGRVSQLLAVINERRLQVGQLQGVLNAGFPELAPLPRQIASGWFLGVVGSGFEASSVAYEHALNAEIVEDVLEPQGVCLGNPGVWAELPL</sequence>
<name>A0A418X8S4_9PSED</name>
<reference evidence="1 2" key="1">
    <citation type="submission" date="2018-09" db="EMBL/GenBank/DDBJ databases">
        <authorList>
            <person name="Zhu H."/>
        </authorList>
    </citation>
    <scope>NUCLEOTIDE SEQUENCE [LARGE SCALE GENOMIC DNA]</scope>
    <source>
        <strain evidence="1 2">K1S02-6</strain>
    </source>
</reference>